<dbReference type="GO" id="GO:0016747">
    <property type="term" value="F:acyltransferase activity, transferring groups other than amino-acyl groups"/>
    <property type="evidence" value="ECO:0007669"/>
    <property type="project" value="InterPro"/>
</dbReference>
<dbReference type="InterPro" id="IPR000182">
    <property type="entry name" value="GNAT_dom"/>
</dbReference>
<dbReference type="RefSeq" id="WP_106512766.1">
    <property type="nucleotide sequence ID" value="NZ_PXYI01000003.1"/>
</dbReference>
<keyword evidence="3" id="KW-1185">Reference proteome</keyword>
<organism evidence="2 3">
    <name type="scientific">Allosphingosinicella deserti</name>
    <dbReference type="NCBI Taxonomy" id="2116704"/>
    <lineage>
        <taxon>Bacteria</taxon>
        <taxon>Pseudomonadati</taxon>
        <taxon>Pseudomonadota</taxon>
        <taxon>Alphaproteobacteria</taxon>
        <taxon>Sphingomonadales</taxon>
        <taxon>Sphingomonadaceae</taxon>
        <taxon>Allosphingosinicella</taxon>
    </lineage>
</organism>
<dbReference type="OrthoDB" id="5197788at2"/>
<accession>A0A2P7QRN2</accession>
<protein>
    <submittedName>
        <fullName evidence="2">Tyrosine protein phosphatase</fullName>
    </submittedName>
</protein>
<dbReference type="InterPro" id="IPR016181">
    <property type="entry name" value="Acyl_CoA_acyltransferase"/>
</dbReference>
<dbReference type="CDD" id="cd04301">
    <property type="entry name" value="NAT_SF"/>
    <property type="match status" value="1"/>
</dbReference>
<dbReference type="SUPFAM" id="SSF55729">
    <property type="entry name" value="Acyl-CoA N-acyltransferases (Nat)"/>
    <property type="match status" value="1"/>
</dbReference>
<comment type="caution">
    <text evidence="2">The sequence shown here is derived from an EMBL/GenBank/DDBJ whole genome shotgun (WGS) entry which is preliminary data.</text>
</comment>
<dbReference type="Proteomes" id="UP000241167">
    <property type="component" value="Unassembled WGS sequence"/>
</dbReference>
<dbReference type="NCBIfam" id="NF040501">
    <property type="entry name" value="resist_ArsN2"/>
    <property type="match status" value="1"/>
</dbReference>
<proteinExistence type="predicted"/>
<evidence type="ECO:0000313" key="2">
    <source>
        <dbReference type="EMBL" id="PSJ40614.1"/>
    </source>
</evidence>
<sequence length="144" mass="15518">MSDFERIPAGEDDPLRRALERAGLPTDDLEAPGRAFFRLADGLGPIGYVGLEQAGEDALLRSLVVVHGRRASGHGARLVAEVERVARSDGTMRLHLLTTDAAPFFRRLGYRDAPRAEAPPAIAATAQFTSLCPSSATYLIKDFA</sequence>
<name>A0A2P7QRN2_9SPHN</name>
<dbReference type="PROSITE" id="PS51186">
    <property type="entry name" value="GNAT"/>
    <property type="match status" value="1"/>
</dbReference>
<feature type="domain" description="N-acetyltransferase" evidence="1">
    <location>
        <begin position="1"/>
        <end position="144"/>
    </location>
</feature>
<evidence type="ECO:0000259" key="1">
    <source>
        <dbReference type="PROSITE" id="PS51186"/>
    </source>
</evidence>
<reference evidence="2 3" key="1">
    <citation type="submission" date="2018-03" db="EMBL/GenBank/DDBJ databases">
        <title>The draft genome of Sphingosinicella sp. GL-C-18.</title>
        <authorList>
            <person name="Liu L."/>
            <person name="Li L."/>
            <person name="Liang L."/>
            <person name="Zhang X."/>
            <person name="Wang T."/>
        </authorList>
    </citation>
    <scope>NUCLEOTIDE SEQUENCE [LARGE SCALE GENOMIC DNA]</scope>
    <source>
        <strain evidence="2 3">GL-C-18</strain>
    </source>
</reference>
<dbReference type="Gene3D" id="3.40.630.30">
    <property type="match status" value="1"/>
</dbReference>
<dbReference type="AlphaFoldDB" id="A0A2P7QRN2"/>
<evidence type="ECO:0000313" key="3">
    <source>
        <dbReference type="Proteomes" id="UP000241167"/>
    </source>
</evidence>
<dbReference type="Pfam" id="PF13508">
    <property type="entry name" value="Acetyltransf_7"/>
    <property type="match status" value="1"/>
</dbReference>
<dbReference type="EMBL" id="PXYI01000003">
    <property type="protein sequence ID" value="PSJ40614.1"/>
    <property type="molecule type" value="Genomic_DNA"/>
</dbReference>
<gene>
    <name evidence="2" type="ORF">C7I55_09830</name>
</gene>